<accession>S0E314</accession>
<feature type="compositionally biased region" description="Basic and acidic residues" evidence="1">
    <location>
        <begin position="1"/>
        <end position="13"/>
    </location>
</feature>
<evidence type="ECO:0000256" key="1">
    <source>
        <dbReference type="SAM" id="MobiDB-lite"/>
    </source>
</evidence>
<dbReference type="VEuPathDB" id="FungiDB:FFUJ_14293"/>
<dbReference type="HOGENOM" id="CLU_2413437_0_0_1"/>
<keyword evidence="3" id="KW-1185">Reference proteome</keyword>
<dbReference type="AlphaFoldDB" id="S0E314"/>
<dbReference type="Proteomes" id="UP000016800">
    <property type="component" value="Chromosome V"/>
</dbReference>
<protein>
    <submittedName>
        <fullName evidence="2">Uncharacterized protein</fullName>
    </submittedName>
</protein>
<reference evidence="3" key="1">
    <citation type="journal article" date="2013" name="PLoS Pathog.">
        <title>Deciphering the cryptic genome: genome-wide analyses of the rice pathogen Fusarium fujikuroi reveal complex regulation of secondary metabolism and novel metabolites.</title>
        <authorList>
            <person name="Wiemann P."/>
            <person name="Sieber C.M."/>
            <person name="von Bargen K.W."/>
            <person name="Studt L."/>
            <person name="Niehaus E.M."/>
            <person name="Espino J.J."/>
            <person name="Huss K."/>
            <person name="Michielse C.B."/>
            <person name="Albermann S."/>
            <person name="Wagner D."/>
            <person name="Bergner S.V."/>
            <person name="Connolly L.R."/>
            <person name="Fischer A."/>
            <person name="Reuter G."/>
            <person name="Kleigrewe K."/>
            <person name="Bald T."/>
            <person name="Wingfield B.D."/>
            <person name="Ophir R."/>
            <person name="Freeman S."/>
            <person name="Hippler M."/>
            <person name="Smith K.M."/>
            <person name="Brown D.W."/>
            <person name="Proctor R.H."/>
            <person name="Munsterkotter M."/>
            <person name="Freitag M."/>
            <person name="Humpf H.U."/>
            <person name="Guldener U."/>
            <person name="Tudzynski B."/>
        </authorList>
    </citation>
    <scope>NUCLEOTIDE SEQUENCE [LARGE SCALE GENOMIC DNA]</scope>
    <source>
        <strain evidence="3">CBS 195.34 / IMI 58289 / NRRL A-6831</strain>
    </source>
</reference>
<organism evidence="2 3">
    <name type="scientific">Gibberella fujikuroi (strain CBS 195.34 / IMI 58289 / NRRL A-6831)</name>
    <name type="common">Bakanae and foot rot disease fungus</name>
    <name type="synonym">Fusarium fujikuroi</name>
    <dbReference type="NCBI Taxonomy" id="1279085"/>
    <lineage>
        <taxon>Eukaryota</taxon>
        <taxon>Fungi</taxon>
        <taxon>Dikarya</taxon>
        <taxon>Ascomycota</taxon>
        <taxon>Pezizomycotina</taxon>
        <taxon>Sordariomycetes</taxon>
        <taxon>Hypocreomycetidae</taxon>
        <taxon>Hypocreales</taxon>
        <taxon>Nectriaceae</taxon>
        <taxon>Fusarium</taxon>
        <taxon>Fusarium fujikuroi species complex</taxon>
    </lineage>
</organism>
<proteinExistence type="predicted"/>
<dbReference type="GeneID" id="35407745"/>
<evidence type="ECO:0000313" key="3">
    <source>
        <dbReference type="Proteomes" id="UP000016800"/>
    </source>
</evidence>
<dbReference type="EMBL" id="HF679027">
    <property type="protein sequence ID" value="CCT69211.1"/>
    <property type="molecule type" value="Genomic_DNA"/>
</dbReference>
<name>S0E314_GIBF5</name>
<evidence type="ECO:0000313" key="2">
    <source>
        <dbReference type="EMBL" id="CCT69211.1"/>
    </source>
</evidence>
<sequence>MSDPENDRRRTNPDYDSSSDEEPQNYRSRVEEYANKPDWPRQPLYEINEVVYVAVPGQAQPTGPYIIISTNFENRTYGLKRQDTGQMHLTAVAEVDLRVLV</sequence>
<dbReference type="RefSeq" id="XP_023431291.1">
    <property type="nucleotide sequence ID" value="XM_023578491.1"/>
</dbReference>
<gene>
    <name evidence="2" type="ORF">FFUJ_14293</name>
</gene>
<feature type="region of interest" description="Disordered" evidence="1">
    <location>
        <begin position="1"/>
        <end position="34"/>
    </location>
</feature>